<dbReference type="Pfam" id="PF03703">
    <property type="entry name" value="bPH_2"/>
    <property type="match status" value="1"/>
</dbReference>
<organism evidence="3 4">
    <name type="scientific">Salibacterium qingdaonense</name>
    <dbReference type="NCBI Taxonomy" id="266892"/>
    <lineage>
        <taxon>Bacteria</taxon>
        <taxon>Bacillati</taxon>
        <taxon>Bacillota</taxon>
        <taxon>Bacilli</taxon>
        <taxon>Bacillales</taxon>
        <taxon>Bacillaceae</taxon>
    </lineage>
</organism>
<evidence type="ECO:0000259" key="2">
    <source>
        <dbReference type="Pfam" id="PF03703"/>
    </source>
</evidence>
<keyword evidence="1" id="KW-1133">Transmembrane helix</keyword>
<dbReference type="Proteomes" id="UP000199668">
    <property type="component" value="Unassembled WGS sequence"/>
</dbReference>
<dbReference type="AlphaFoldDB" id="A0A1I4NRK9"/>
<sequence length="165" mass="19369">MESSLQQPERRLSKKAVRVWVITSILEQFINIAVLGVLYYLDQRFSWPDWVNWILIGLVVLIVLSAVWSIFISPWLTYRHWRYDVNDEFLQLKRGAIREVHHIVPMTKIQSIATKQGPFLRKYGLLTLTIKTLNSEHEIPALPEDTAIDVRNLIARYAKIKEVEE</sequence>
<evidence type="ECO:0000256" key="1">
    <source>
        <dbReference type="SAM" id="Phobius"/>
    </source>
</evidence>
<protein>
    <recommendedName>
        <fullName evidence="2">YdbS-like PH domain-containing protein</fullName>
    </recommendedName>
</protein>
<dbReference type="InterPro" id="IPR005182">
    <property type="entry name" value="YdbS-like_PH"/>
</dbReference>
<dbReference type="PANTHER" id="PTHR34473:SF2">
    <property type="entry name" value="UPF0699 TRANSMEMBRANE PROTEIN YDBT"/>
    <property type="match status" value="1"/>
</dbReference>
<dbReference type="STRING" id="266892.SAMN04488054_1208"/>
<dbReference type="PANTHER" id="PTHR34473">
    <property type="entry name" value="UPF0699 TRANSMEMBRANE PROTEIN YDBS"/>
    <property type="match status" value="1"/>
</dbReference>
<feature type="transmembrane region" description="Helical" evidence="1">
    <location>
        <begin position="20"/>
        <end position="41"/>
    </location>
</feature>
<name>A0A1I4NRK9_9BACI</name>
<dbReference type="EMBL" id="FOTY01000020">
    <property type="protein sequence ID" value="SFM18154.1"/>
    <property type="molecule type" value="Genomic_DNA"/>
</dbReference>
<keyword evidence="4" id="KW-1185">Reference proteome</keyword>
<proteinExistence type="predicted"/>
<reference evidence="3 4" key="1">
    <citation type="submission" date="2016-10" db="EMBL/GenBank/DDBJ databases">
        <authorList>
            <person name="de Groot N.N."/>
        </authorList>
    </citation>
    <scope>NUCLEOTIDE SEQUENCE [LARGE SCALE GENOMIC DNA]</scope>
    <source>
        <strain evidence="3 4">CGMCC 1.6134</strain>
    </source>
</reference>
<keyword evidence="1" id="KW-0472">Membrane</keyword>
<dbReference type="RefSeq" id="WP_090927539.1">
    <property type="nucleotide sequence ID" value="NZ_FOTY01000020.1"/>
</dbReference>
<accession>A0A1I4NRK9</accession>
<gene>
    <name evidence="3" type="ORF">SAMN04488054_1208</name>
</gene>
<dbReference type="OrthoDB" id="2437193at2"/>
<evidence type="ECO:0000313" key="3">
    <source>
        <dbReference type="EMBL" id="SFM18154.1"/>
    </source>
</evidence>
<feature type="transmembrane region" description="Helical" evidence="1">
    <location>
        <begin position="53"/>
        <end position="72"/>
    </location>
</feature>
<keyword evidence="1" id="KW-0812">Transmembrane</keyword>
<feature type="domain" description="YdbS-like PH" evidence="2">
    <location>
        <begin position="78"/>
        <end position="154"/>
    </location>
</feature>
<evidence type="ECO:0000313" key="4">
    <source>
        <dbReference type="Proteomes" id="UP000199668"/>
    </source>
</evidence>